<keyword evidence="1" id="KW-1133">Transmembrane helix</keyword>
<keyword evidence="1" id="KW-0812">Transmembrane</keyword>
<accession>A0ABD1P5A2</accession>
<dbReference type="Proteomes" id="UP001604277">
    <property type="component" value="Unassembled WGS sequence"/>
</dbReference>
<proteinExistence type="predicted"/>
<dbReference type="AlphaFoldDB" id="A0ABD1P5A2"/>
<feature type="transmembrane region" description="Helical" evidence="1">
    <location>
        <begin position="73"/>
        <end position="92"/>
    </location>
</feature>
<gene>
    <name evidence="2" type="ORF">Fot_55346</name>
</gene>
<evidence type="ECO:0000256" key="1">
    <source>
        <dbReference type="SAM" id="Phobius"/>
    </source>
</evidence>
<sequence length="140" mass="15724">MVKIDRTTKVEVEFQLISSSNSNLQFAGIDLGSFYHNPFLYSYSNTWVGYKTTVQAFACFGAVFRSFAVRPLYLAKQLLVAGGISGVILSLLRLSHQFPGGDRQLQKQGLLWGFAYLNIFPFYQGFSSSSSILWHSSNFL</sequence>
<comment type="caution">
    <text evidence="2">The sequence shown here is derived from an EMBL/GenBank/DDBJ whole genome shotgun (WGS) entry which is preliminary data.</text>
</comment>
<reference evidence="3" key="1">
    <citation type="submission" date="2024-07" db="EMBL/GenBank/DDBJ databases">
        <title>Two chromosome-level genome assemblies of Korean endemic species Abeliophyllum distichum and Forsythia ovata (Oleaceae).</title>
        <authorList>
            <person name="Jang H."/>
        </authorList>
    </citation>
    <scope>NUCLEOTIDE SEQUENCE [LARGE SCALE GENOMIC DNA]</scope>
</reference>
<evidence type="ECO:0000313" key="2">
    <source>
        <dbReference type="EMBL" id="KAL2459060.1"/>
    </source>
</evidence>
<keyword evidence="3" id="KW-1185">Reference proteome</keyword>
<organism evidence="2 3">
    <name type="scientific">Forsythia ovata</name>
    <dbReference type="NCBI Taxonomy" id="205694"/>
    <lineage>
        <taxon>Eukaryota</taxon>
        <taxon>Viridiplantae</taxon>
        <taxon>Streptophyta</taxon>
        <taxon>Embryophyta</taxon>
        <taxon>Tracheophyta</taxon>
        <taxon>Spermatophyta</taxon>
        <taxon>Magnoliopsida</taxon>
        <taxon>eudicotyledons</taxon>
        <taxon>Gunneridae</taxon>
        <taxon>Pentapetalae</taxon>
        <taxon>asterids</taxon>
        <taxon>lamiids</taxon>
        <taxon>Lamiales</taxon>
        <taxon>Oleaceae</taxon>
        <taxon>Forsythieae</taxon>
        <taxon>Forsythia</taxon>
    </lineage>
</organism>
<evidence type="ECO:0000313" key="3">
    <source>
        <dbReference type="Proteomes" id="UP001604277"/>
    </source>
</evidence>
<protein>
    <submittedName>
        <fullName evidence="2">Uncharacterized protein</fullName>
    </submittedName>
</protein>
<feature type="transmembrane region" description="Helical" evidence="1">
    <location>
        <begin position="113"/>
        <end position="134"/>
    </location>
</feature>
<name>A0ABD1P5A2_9LAMI</name>
<keyword evidence="1" id="KW-0472">Membrane</keyword>
<dbReference type="EMBL" id="JBFOLJ010000025">
    <property type="protein sequence ID" value="KAL2459060.1"/>
    <property type="molecule type" value="Genomic_DNA"/>
</dbReference>